<sequence>MMGMTIDFQLSSRGNFNPIYLLARKNLTARILALLDLVGKVYSKIHSS</sequence>
<keyword evidence="2" id="KW-1185">Reference proteome</keyword>
<evidence type="ECO:0000313" key="1">
    <source>
        <dbReference type="EMBL" id="ARI79939.1"/>
    </source>
</evidence>
<dbReference type="Proteomes" id="UP000192439">
    <property type="component" value="Chromosome"/>
</dbReference>
<dbReference type="EMBL" id="CP020771">
    <property type="protein sequence ID" value="ARI79939.1"/>
    <property type="molecule type" value="Genomic_DNA"/>
</dbReference>
<gene>
    <name evidence="1" type="ORF">BH695_0658</name>
</gene>
<evidence type="ECO:0000313" key="2">
    <source>
        <dbReference type="Proteomes" id="UP000192439"/>
    </source>
</evidence>
<dbReference type="AlphaFoldDB" id="A0AB33BFR5"/>
<reference evidence="1 2" key="1">
    <citation type="journal article" date="2018" name="Harmful Algae">
        <title>The highly heterogeneous methylated genomes and diverse restriction-modification systems of bloom-forming Microcystis.</title>
        <authorList>
            <person name="Zhao L."/>
            <person name="Song Y."/>
            <person name="Li L."/>
            <person name="Gan N."/>
            <person name="Brand J.J."/>
            <person name="Song L."/>
        </authorList>
    </citation>
    <scope>NUCLEOTIDE SEQUENCE [LARGE SCALE GENOMIC DNA]</scope>
    <source>
        <strain evidence="1 2">PCC 7806SL</strain>
    </source>
</reference>
<protein>
    <submittedName>
        <fullName evidence="1">Uncharacterized protein</fullName>
    </submittedName>
</protein>
<organism evidence="1 2">
    <name type="scientific">Microcystis aeruginosa PCC 7806SL</name>
    <dbReference type="NCBI Taxonomy" id="1903187"/>
    <lineage>
        <taxon>Bacteria</taxon>
        <taxon>Bacillati</taxon>
        <taxon>Cyanobacteriota</taxon>
        <taxon>Cyanophyceae</taxon>
        <taxon>Oscillatoriophycideae</taxon>
        <taxon>Chroococcales</taxon>
        <taxon>Microcystaceae</taxon>
        <taxon>Microcystis</taxon>
    </lineage>
</organism>
<proteinExistence type="predicted"/>
<name>A0AB33BFR5_MICA7</name>
<accession>A0AB33BFR5</accession>